<evidence type="ECO:0000256" key="2">
    <source>
        <dbReference type="SAM" id="SignalP"/>
    </source>
</evidence>
<accession>A0A1A0LY52</accession>
<feature type="signal peptide" evidence="2">
    <location>
        <begin position="1"/>
        <end position="21"/>
    </location>
</feature>
<evidence type="ECO:0008006" key="5">
    <source>
        <dbReference type="Google" id="ProtNLM"/>
    </source>
</evidence>
<evidence type="ECO:0000313" key="3">
    <source>
        <dbReference type="EMBL" id="OBA78055.1"/>
    </source>
</evidence>
<feature type="compositionally biased region" description="Low complexity" evidence="1">
    <location>
        <begin position="394"/>
        <end position="407"/>
    </location>
</feature>
<dbReference type="GO" id="GO:0004806">
    <property type="term" value="F:triacylglycerol lipase activity"/>
    <property type="evidence" value="ECO:0007669"/>
    <property type="project" value="InterPro"/>
</dbReference>
<feature type="chain" id="PRO_5039364815" description="Lipase" evidence="2">
    <location>
        <begin position="22"/>
        <end position="455"/>
    </location>
</feature>
<feature type="region of interest" description="Disordered" evidence="1">
    <location>
        <begin position="386"/>
        <end position="455"/>
    </location>
</feature>
<reference evidence="3 4" key="1">
    <citation type="submission" date="2016-06" db="EMBL/GenBank/DDBJ databases">
        <authorList>
            <person name="Kjaerup R.B."/>
            <person name="Dalgaard T.S."/>
            <person name="Juul-Madsen H.R."/>
        </authorList>
    </citation>
    <scope>NUCLEOTIDE SEQUENCE [LARGE SCALE GENOMIC DNA]</scope>
    <source>
        <strain evidence="3 4">1199456.5</strain>
    </source>
</reference>
<comment type="caution">
    <text evidence="3">The sequence shown here is derived from an EMBL/GenBank/DDBJ whole genome shotgun (WGS) entry which is preliminary data.</text>
</comment>
<dbReference type="GO" id="GO:0016042">
    <property type="term" value="P:lipid catabolic process"/>
    <property type="evidence" value="ECO:0007669"/>
    <property type="project" value="InterPro"/>
</dbReference>
<name>A0A1A0LY52_MYCMU</name>
<organism evidence="3 4">
    <name type="scientific">Mycolicibacterium mucogenicum</name>
    <name type="common">Mycobacterium mucogenicum</name>
    <dbReference type="NCBI Taxonomy" id="56689"/>
    <lineage>
        <taxon>Bacteria</taxon>
        <taxon>Bacillati</taxon>
        <taxon>Actinomycetota</taxon>
        <taxon>Actinomycetes</taxon>
        <taxon>Mycobacteriales</taxon>
        <taxon>Mycobacteriaceae</taxon>
        <taxon>Mycolicibacterium</taxon>
    </lineage>
</organism>
<dbReference type="OrthoDB" id="9798122at2"/>
<evidence type="ECO:0000313" key="4">
    <source>
        <dbReference type="Proteomes" id="UP000093962"/>
    </source>
</evidence>
<dbReference type="InterPro" id="IPR029058">
    <property type="entry name" value="AB_hydrolase_fold"/>
</dbReference>
<dbReference type="PANTHER" id="PTHR34853:SF1">
    <property type="entry name" value="LIPASE 5"/>
    <property type="match status" value="1"/>
</dbReference>
<keyword evidence="2" id="KW-0732">Signal</keyword>
<feature type="compositionally biased region" description="Low complexity" evidence="1">
    <location>
        <begin position="424"/>
        <end position="435"/>
    </location>
</feature>
<dbReference type="Proteomes" id="UP000093962">
    <property type="component" value="Unassembled WGS sequence"/>
</dbReference>
<dbReference type="RefSeq" id="WP_064860701.1">
    <property type="nucleotide sequence ID" value="NZ_LZSF01000270.1"/>
</dbReference>
<proteinExistence type="predicted"/>
<evidence type="ECO:0000256" key="1">
    <source>
        <dbReference type="SAM" id="MobiDB-lite"/>
    </source>
</evidence>
<dbReference type="EMBL" id="LZSF01000270">
    <property type="protein sequence ID" value="OBA78055.1"/>
    <property type="molecule type" value="Genomic_DNA"/>
</dbReference>
<protein>
    <recommendedName>
        <fullName evidence="5">Lipase</fullName>
    </recommendedName>
</protein>
<dbReference type="Gene3D" id="3.40.50.1820">
    <property type="entry name" value="alpha/beta hydrolase"/>
    <property type="match status" value="2"/>
</dbReference>
<dbReference type="SUPFAM" id="SSF53474">
    <property type="entry name" value="alpha/beta-Hydrolases"/>
    <property type="match status" value="1"/>
</dbReference>
<dbReference type="PANTHER" id="PTHR34853">
    <property type="match status" value="1"/>
</dbReference>
<sequence length="455" mass="46557">MTARTVLRVAAVALAAALTVAGCSDDQPGRGTQRTGQVLPGDYSGAGPGTLVAAQPLTTVDPELAGLTAISARITYVSTSGINDSHPKVTGSVFLPKGKPPEGGWRIIALANPGSGIKSDCAPSSSPSLLGLLPTVRLMVGAGYLVAITDYQGIGLDETYHPYLDSTTEGFNLIDLARATRKLVSAASTNWVAVGTGQGGQAAWAAAELATDYGGGLRPQGAVALAPTAALEWLADASAAGNLNRDQQLMLQQYLAIMPQAYPGFPIEDYRRGAARDHWDTLSACRGPAVADRTGVLDSLGPNDLGPTTPAAADALRGYLRKATLPQAPAAAPMLITPGPPDGLVPPEQTAAAVERACAMGDVIDYVQPDEADALGWITDRFNGVPAPNTCPGATPTSTTPTSTASSRSDDSDTEQSGSDSDEATSTAEQTASETETPHHQQPAPPPPADSGDAE</sequence>
<dbReference type="InterPro" id="IPR005152">
    <property type="entry name" value="Lipase_secreted"/>
</dbReference>
<dbReference type="PIRSF" id="PIRSF029171">
    <property type="entry name" value="Esterase_LipA"/>
    <property type="match status" value="1"/>
</dbReference>
<gene>
    <name evidence="3" type="ORF">A5642_04945</name>
</gene>
<dbReference type="PROSITE" id="PS51257">
    <property type="entry name" value="PROKAR_LIPOPROTEIN"/>
    <property type="match status" value="1"/>
</dbReference>
<dbReference type="AlphaFoldDB" id="A0A1A0LY52"/>